<dbReference type="OrthoDB" id="10574522at2759"/>
<evidence type="ECO:0000313" key="2">
    <source>
        <dbReference type="Proteomes" id="UP001140453"/>
    </source>
</evidence>
<reference evidence="1" key="1">
    <citation type="submission" date="2022-10" db="EMBL/GenBank/DDBJ databases">
        <title>Tapping the CABI collections for fungal endophytes: first genome assemblies for Collariella, Neodidymelliopsis, Ascochyta clinopodiicola, Didymella pomorum, Didymosphaeria variabile, Neocosmospora piperis and Neocucurbitaria cava.</title>
        <authorList>
            <person name="Hill R."/>
        </authorList>
    </citation>
    <scope>NUCLEOTIDE SEQUENCE</scope>
    <source>
        <strain evidence="1">IMI 355082</strain>
    </source>
</reference>
<keyword evidence="2" id="KW-1185">Reference proteome</keyword>
<proteinExistence type="predicted"/>
<dbReference type="Proteomes" id="UP001140453">
    <property type="component" value="Unassembled WGS sequence"/>
</dbReference>
<dbReference type="EMBL" id="JAPEVB010000001">
    <property type="protein sequence ID" value="KAJ4397874.1"/>
    <property type="molecule type" value="Genomic_DNA"/>
</dbReference>
<accession>A0A9W8Z6U3</accession>
<evidence type="ECO:0000313" key="1">
    <source>
        <dbReference type="EMBL" id="KAJ4397874.1"/>
    </source>
</evidence>
<organism evidence="1 2">
    <name type="scientific">Gnomoniopsis smithogilvyi</name>
    <dbReference type="NCBI Taxonomy" id="1191159"/>
    <lineage>
        <taxon>Eukaryota</taxon>
        <taxon>Fungi</taxon>
        <taxon>Dikarya</taxon>
        <taxon>Ascomycota</taxon>
        <taxon>Pezizomycotina</taxon>
        <taxon>Sordariomycetes</taxon>
        <taxon>Sordariomycetidae</taxon>
        <taxon>Diaporthales</taxon>
        <taxon>Gnomoniaceae</taxon>
        <taxon>Gnomoniopsis</taxon>
    </lineage>
</organism>
<name>A0A9W8Z6U3_9PEZI</name>
<gene>
    <name evidence="1" type="ORF">N0V93_002111</name>
</gene>
<sequence length="169" mass="18615">MHSSIKFAFTDEVIQFLSQEWSYARLKPINSPILSDDRVVPTTTEDDRAINSECSEKMAAKPSSPQLEPTNNAHTTIALRVPVPVPELILPSDTILYDPKEFYKTGCIMAMLLDEEQSAAPTPQAQDLIVNTKTAWKGSDEEKQRAKMAAHRARVKSGAVACEGLAASR</sequence>
<dbReference type="AlphaFoldDB" id="A0A9W8Z6U3"/>
<comment type="caution">
    <text evidence="1">The sequence shown here is derived from an EMBL/GenBank/DDBJ whole genome shotgun (WGS) entry which is preliminary data.</text>
</comment>
<protein>
    <submittedName>
        <fullName evidence="1">Uncharacterized protein</fullName>
    </submittedName>
</protein>